<evidence type="ECO:0000313" key="2">
    <source>
        <dbReference type="EMBL" id="STL86127.1"/>
    </source>
</evidence>
<keyword evidence="1" id="KW-1133">Transmembrane helix</keyword>
<organism evidence="2 3">
    <name type="scientific">Escherichia coli</name>
    <dbReference type="NCBI Taxonomy" id="562"/>
    <lineage>
        <taxon>Bacteria</taxon>
        <taxon>Pseudomonadati</taxon>
        <taxon>Pseudomonadota</taxon>
        <taxon>Gammaproteobacteria</taxon>
        <taxon>Enterobacterales</taxon>
        <taxon>Enterobacteriaceae</taxon>
        <taxon>Escherichia</taxon>
    </lineage>
</organism>
<proteinExistence type="predicted"/>
<gene>
    <name evidence="2" type="ORF">NCTC13148_03755</name>
</gene>
<keyword evidence="1" id="KW-0812">Transmembrane</keyword>
<reference evidence="2 3" key="1">
    <citation type="submission" date="2018-06" db="EMBL/GenBank/DDBJ databases">
        <authorList>
            <consortium name="Pathogen Informatics"/>
            <person name="Doyle S."/>
        </authorList>
    </citation>
    <scope>NUCLEOTIDE SEQUENCE [LARGE SCALE GENOMIC DNA]</scope>
    <source>
        <strain evidence="2 3">NCTC13148</strain>
    </source>
</reference>
<evidence type="ECO:0000313" key="3">
    <source>
        <dbReference type="Proteomes" id="UP000254255"/>
    </source>
</evidence>
<evidence type="ECO:0000256" key="1">
    <source>
        <dbReference type="SAM" id="Phobius"/>
    </source>
</evidence>
<dbReference type="AlphaFoldDB" id="A0A377C6L9"/>
<sequence length="46" mass="5291">MFGIIKLTIHTIMGMWVSIVLFKLMTNGWSGFYFQCCVLSLVFLTV</sequence>
<dbReference type="Proteomes" id="UP000254255">
    <property type="component" value="Unassembled WGS sequence"/>
</dbReference>
<dbReference type="EMBL" id="UGET01000004">
    <property type="protein sequence ID" value="STL86127.1"/>
    <property type="molecule type" value="Genomic_DNA"/>
</dbReference>
<feature type="transmembrane region" description="Helical" evidence="1">
    <location>
        <begin position="7"/>
        <end position="25"/>
    </location>
</feature>
<protein>
    <submittedName>
        <fullName evidence="2">Uncharacterized protein</fullName>
    </submittedName>
</protein>
<keyword evidence="1" id="KW-0472">Membrane</keyword>
<name>A0A377C6L9_ECOLX</name>
<accession>A0A377C6L9</accession>